<reference evidence="2" key="1">
    <citation type="submission" date="2020-11" db="EMBL/GenBank/DDBJ databases">
        <authorList>
            <person name="Tran Van P."/>
        </authorList>
    </citation>
    <scope>NUCLEOTIDE SEQUENCE</scope>
</reference>
<organism evidence="2">
    <name type="scientific">Medioppia subpectinata</name>
    <dbReference type="NCBI Taxonomy" id="1979941"/>
    <lineage>
        <taxon>Eukaryota</taxon>
        <taxon>Metazoa</taxon>
        <taxon>Ecdysozoa</taxon>
        <taxon>Arthropoda</taxon>
        <taxon>Chelicerata</taxon>
        <taxon>Arachnida</taxon>
        <taxon>Acari</taxon>
        <taxon>Acariformes</taxon>
        <taxon>Sarcoptiformes</taxon>
        <taxon>Oribatida</taxon>
        <taxon>Brachypylina</taxon>
        <taxon>Oppioidea</taxon>
        <taxon>Oppiidae</taxon>
        <taxon>Medioppia</taxon>
    </lineage>
</organism>
<evidence type="ECO:0000256" key="1">
    <source>
        <dbReference type="SAM" id="MobiDB-lite"/>
    </source>
</evidence>
<feature type="compositionally biased region" description="Basic and acidic residues" evidence="1">
    <location>
        <begin position="17"/>
        <end position="33"/>
    </location>
</feature>
<keyword evidence="3" id="KW-1185">Reference proteome</keyword>
<feature type="compositionally biased region" description="Basic residues" evidence="1">
    <location>
        <begin position="1"/>
        <end position="12"/>
    </location>
</feature>
<dbReference type="EMBL" id="CAJPIZ010008650">
    <property type="protein sequence ID" value="CAG2111295.1"/>
    <property type="molecule type" value="Genomic_DNA"/>
</dbReference>
<evidence type="ECO:0000313" key="3">
    <source>
        <dbReference type="Proteomes" id="UP000759131"/>
    </source>
</evidence>
<evidence type="ECO:0000313" key="2">
    <source>
        <dbReference type="EMBL" id="CAD7630865.1"/>
    </source>
</evidence>
<proteinExistence type="predicted"/>
<feature type="region of interest" description="Disordered" evidence="1">
    <location>
        <begin position="1"/>
        <end position="33"/>
    </location>
</feature>
<dbReference type="EMBL" id="OC863225">
    <property type="protein sequence ID" value="CAD7630865.1"/>
    <property type="molecule type" value="Genomic_DNA"/>
</dbReference>
<dbReference type="Proteomes" id="UP000759131">
    <property type="component" value="Unassembled WGS sequence"/>
</dbReference>
<sequence>MDRNTKGKHRKIALNMRNDENSDKMNESVEELRSGDDWQPIHAFTSTPTTDETNFYDIICIVNT</sequence>
<protein>
    <submittedName>
        <fullName evidence="2">Uncharacterized protein</fullName>
    </submittedName>
</protein>
<gene>
    <name evidence="2" type="ORF">OSB1V03_LOCUS11276</name>
</gene>
<dbReference type="AlphaFoldDB" id="A0A7R9KXH1"/>
<name>A0A7R9KXH1_9ACAR</name>
<accession>A0A7R9KXH1</accession>